<name>A0A835MUN0_9ROSI</name>
<keyword evidence="3" id="KW-0862">Zinc</keyword>
<dbReference type="SUPFAM" id="SSF103612">
    <property type="entry name" value="SBT domain"/>
    <property type="match status" value="1"/>
</dbReference>
<dbReference type="Proteomes" id="UP000657918">
    <property type="component" value="Chromosome 8"/>
</dbReference>
<protein>
    <recommendedName>
        <fullName evidence="7">SBP-type domain-containing protein</fullName>
    </recommendedName>
</protein>
<keyword evidence="1" id="KW-0479">Metal-binding</keyword>
<evidence type="ECO:0000313" key="8">
    <source>
        <dbReference type="EMBL" id="KAF9678095.1"/>
    </source>
</evidence>
<keyword evidence="6" id="KW-0472">Membrane</keyword>
<feature type="region of interest" description="Disordered" evidence="5">
    <location>
        <begin position="1"/>
        <end position="27"/>
    </location>
</feature>
<dbReference type="GO" id="GO:0003677">
    <property type="term" value="F:DNA binding"/>
    <property type="evidence" value="ECO:0007669"/>
    <property type="project" value="InterPro"/>
</dbReference>
<dbReference type="GO" id="GO:0008270">
    <property type="term" value="F:zinc ion binding"/>
    <property type="evidence" value="ECO:0007669"/>
    <property type="project" value="UniProtKB-KW"/>
</dbReference>
<sequence>METSSPSPPSPPYSSQHGGDMEIHHPPINTDWDWSDLLDFAVDDQFPLSLDATGDLTQTIDNPTPEIESQQAQLPVSDRVRKRDPRLTCSNFLAGIVPCACPEVDELLREEEAALPGKKRVRVARSGSSIARCQVPGCETDISELKGYHRRHKVCLRCATATAVVLDGQTKRYCQQCGKFHVLSDFDEGKRSCRRKLERHNNRRRRKPADSKANAGDREVQGDLLTEDTTAACDAEAEKDGLCSSGQMLEKEGLVESEDGHVSTMNSDPNSQNVTSDSGVSYMAFGDMLMDGGKDDSKFSFSPSHCDNKSDYASMCPTGRISFKLYDWNPAEFPRRLRHQIFQWLANMPVELEGYIRPGCTILTAFIAMPKFMWLKLVEDPVSYLNDLLGSGKMLSKKGRMRVYVNNMIFNVTKDGNSVMKVNVEGHAPRLHYVHPTCFEAGKPMEFVVCGSNLLQPKLHPYKNDFDGRFLVSFAGKYLAHDYCVALPQVHTKGGPGLHHQLYKILTHCNEPNLLGPAFIEVRIMLYLGVSLSIASFNKGASVSFVVYALCFSFLESKSSCSEMLKYHLEAEVENESGLSNYIPILIGDTEICSEMKIIQQRFDASHSLIIGSECEVSTMRQAALSEFIMDIAWLLKEPSAENSQQTMTSFQIQRINSLLNFLLHHESIIILDKILKNLKIMMDKKEARGMFNGTSDANMKLLQSYIDYASNIRHEKLPRSEVLKPHLDFSGKEKNCISGSCCGSNKESVALSTENLEQRPNGVLGAMANSNSIVRSDELPLLTKDVVMRMNLVDERPKKSCGLGFFNRVLKYRPSFYVIALIAVCFGVCAIVLHPHKASQLAVSIRRCLTDRF</sequence>
<dbReference type="PANTHER" id="PTHR31251">
    <property type="entry name" value="SQUAMOSA PROMOTER-BINDING-LIKE PROTEIN 4"/>
    <property type="match status" value="1"/>
</dbReference>
<dbReference type="PANTHER" id="PTHR31251:SF108">
    <property type="entry name" value="SQUAMOSA PROMOTER-BINDING-LIKE PROTEIN 7"/>
    <property type="match status" value="1"/>
</dbReference>
<dbReference type="InterPro" id="IPR044817">
    <property type="entry name" value="SBP-like"/>
</dbReference>
<dbReference type="Pfam" id="PF03110">
    <property type="entry name" value="SBP"/>
    <property type="match status" value="1"/>
</dbReference>
<dbReference type="GO" id="GO:0005634">
    <property type="term" value="C:nucleus"/>
    <property type="evidence" value="ECO:0007669"/>
    <property type="project" value="InterPro"/>
</dbReference>
<proteinExistence type="predicted"/>
<feature type="domain" description="SBP-type" evidence="7">
    <location>
        <begin position="130"/>
        <end position="207"/>
    </location>
</feature>
<dbReference type="PROSITE" id="PS51141">
    <property type="entry name" value="ZF_SBP"/>
    <property type="match status" value="1"/>
</dbReference>
<feature type="region of interest" description="Disordered" evidence="5">
    <location>
        <begin position="197"/>
        <end position="221"/>
    </location>
</feature>
<evidence type="ECO:0000259" key="7">
    <source>
        <dbReference type="PROSITE" id="PS51141"/>
    </source>
</evidence>
<dbReference type="Pfam" id="PF26102">
    <property type="entry name" value="Ig_SPL7"/>
    <property type="match status" value="1"/>
</dbReference>
<keyword evidence="2 4" id="KW-0863">Zinc-finger</keyword>
<dbReference type="InterPro" id="IPR004333">
    <property type="entry name" value="SBP_dom"/>
</dbReference>
<feature type="transmembrane region" description="Helical" evidence="6">
    <location>
        <begin position="816"/>
        <end position="834"/>
    </location>
</feature>
<evidence type="ECO:0000313" key="9">
    <source>
        <dbReference type="Proteomes" id="UP000657918"/>
    </source>
</evidence>
<evidence type="ECO:0000256" key="4">
    <source>
        <dbReference type="PROSITE-ProRule" id="PRU00470"/>
    </source>
</evidence>
<dbReference type="OrthoDB" id="514967at2759"/>
<reference evidence="8 9" key="1">
    <citation type="submission" date="2020-10" db="EMBL/GenBank/DDBJ databases">
        <title>Plant Genome Project.</title>
        <authorList>
            <person name="Zhang R.-G."/>
        </authorList>
    </citation>
    <scope>NUCLEOTIDE SEQUENCE [LARGE SCALE GENOMIC DNA]</scope>
    <source>
        <strain evidence="8">FAFU-HL-1</strain>
        <tissue evidence="8">Leaf</tissue>
    </source>
</reference>
<evidence type="ECO:0000256" key="2">
    <source>
        <dbReference type="ARBA" id="ARBA00022771"/>
    </source>
</evidence>
<feature type="compositionally biased region" description="Basic residues" evidence="5">
    <location>
        <begin position="197"/>
        <end position="207"/>
    </location>
</feature>
<dbReference type="EMBL" id="JADGMS010000008">
    <property type="protein sequence ID" value="KAF9678095.1"/>
    <property type="molecule type" value="Genomic_DNA"/>
</dbReference>
<accession>A0A835MUN0</accession>
<feature type="region of interest" description="Disordered" evidence="5">
    <location>
        <begin position="256"/>
        <end position="277"/>
    </location>
</feature>
<keyword evidence="6" id="KW-0812">Transmembrane</keyword>
<feature type="compositionally biased region" description="Polar residues" evidence="5">
    <location>
        <begin position="263"/>
        <end position="277"/>
    </location>
</feature>
<evidence type="ECO:0000256" key="6">
    <source>
        <dbReference type="SAM" id="Phobius"/>
    </source>
</evidence>
<feature type="compositionally biased region" description="Pro residues" evidence="5">
    <location>
        <begin position="1"/>
        <end position="12"/>
    </location>
</feature>
<evidence type="ECO:0000256" key="5">
    <source>
        <dbReference type="SAM" id="MobiDB-lite"/>
    </source>
</evidence>
<evidence type="ECO:0000256" key="3">
    <source>
        <dbReference type="ARBA" id="ARBA00022833"/>
    </source>
</evidence>
<keyword evidence="6" id="KW-1133">Transmembrane helix</keyword>
<gene>
    <name evidence="8" type="ORF">SADUNF_Sadunf08G0176200</name>
</gene>
<dbReference type="Gene3D" id="4.10.1100.10">
    <property type="entry name" value="Transcription factor, SBP-box domain"/>
    <property type="match status" value="1"/>
</dbReference>
<keyword evidence="9" id="KW-1185">Reference proteome</keyword>
<comment type="caution">
    <text evidence="8">The sequence shown here is derived from an EMBL/GenBank/DDBJ whole genome shotgun (WGS) entry which is preliminary data.</text>
</comment>
<evidence type="ECO:0000256" key="1">
    <source>
        <dbReference type="ARBA" id="ARBA00022723"/>
    </source>
</evidence>
<organism evidence="8 9">
    <name type="scientific">Salix dunnii</name>
    <dbReference type="NCBI Taxonomy" id="1413687"/>
    <lineage>
        <taxon>Eukaryota</taxon>
        <taxon>Viridiplantae</taxon>
        <taxon>Streptophyta</taxon>
        <taxon>Embryophyta</taxon>
        <taxon>Tracheophyta</taxon>
        <taxon>Spermatophyta</taxon>
        <taxon>Magnoliopsida</taxon>
        <taxon>eudicotyledons</taxon>
        <taxon>Gunneridae</taxon>
        <taxon>Pentapetalae</taxon>
        <taxon>rosids</taxon>
        <taxon>fabids</taxon>
        <taxon>Malpighiales</taxon>
        <taxon>Salicaceae</taxon>
        <taxon>Saliceae</taxon>
        <taxon>Salix</taxon>
    </lineage>
</organism>
<dbReference type="AlphaFoldDB" id="A0A835MUN0"/>
<dbReference type="InterPro" id="IPR036893">
    <property type="entry name" value="SBP_sf"/>
</dbReference>